<feature type="transmembrane region" description="Helical" evidence="2">
    <location>
        <begin position="328"/>
        <end position="346"/>
    </location>
</feature>
<feature type="transmembrane region" description="Helical" evidence="2">
    <location>
        <begin position="220"/>
        <end position="239"/>
    </location>
</feature>
<feature type="transmembrane region" description="Helical" evidence="2">
    <location>
        <begin position="106"/>
        <end position="125"/>
    </location>
</feature>
<protein>
    <submittedName>
        <fullName evidence="3">Uncharacterized protein</fullName>
    </submittedName>
</protein>
<evidence type="ECO:0000256" key="2">
    <source>
        <dbReference type="SAM" id="Phobius"/>
    </source>
</evidence>
<dbReference type="RefSeq" id="WP_016469716.1">
    <property type="nucleotide sequence ID" value="NZ_CP048875.1"/>
</dbReference>
<dbReference type="AlphaFoldDB" id="A0A6C1C9F4"/>
<dbReference type="PANTHER" id="PTHR37312:SF1">
    <property type="entry name" value="MEMBRANE-BOUND ACYLTRANSFERASE YKRP-RELATED"/>
    <property type="match status" value="1"/>
</dbReference>
<keyword evidence="2" id="KW-1133">Transmembrane helix</keyword>
<proteinExistence type="predicted"/>
<dbReference type="InterPro" id="IPR052734">
    <property type="entry name" value="Nod_factor_acetyltransferase"/>
</dbReference>
<dbReference type="InterPro" id="IPR002656">
    <property type="entry name" value="Acyl_transf_3_dom"/>
</dbReference>
<accession>A0A6C1C9F4</accession>
<comment type="caution">
    <text evidence="3">The sequence shown here is derived from an EMBL/GenBank/DDBJ whole genome shotgun (WGS) entry which is preliminary data.</text>
</comment>
<dbReference type="PANTHER" id="PTHR37312">
    <property type="entry name" value="MEMBRANE-BOUND ACYLTRANSFERASE YKRP-RELATED"/>
    <property type="match status" value="1"/>
</dbReference>
<name>A0A6C1C9F4_9ACTN</name>
<keyword evidence="2" id="KW-0472">Membrane</keyword>
<sequence>MRTPLPAQVSPPPAAPATGGGAAAPDKRRGAAEKAGAGRRDPYFDNAKYLAIVLVAAAHAWEPFWDDSRAATALYLFVYTFHMPAFIMISGYFSRGFTFTPHRVKRLVTGVAVPYVVFQTAYALFRRWAHDEPDYPVDLFDPWFVMWFLLALCCWRLLTPVWERLRWPVTTSVVIAVLVSVSPDIGHELELQRVLRFMPFFVIGLMLRPEHFALVRRRSARLLAVPVVLGALAFAYWAAPRMNHQWLFLRDAAQDLGVGAPTGVAMSLAMLVCSLVLSACFLAWVPGRRLWCTALGAGTLYGFLLHGFLVKGSRWWGWYDPEWVHTPVGMVAVTLIAAAVVTVLCTPPVRRALRFVVEPRMDWLFPRQPGRHRRSPEAAASGGTR</sequence>
<feature type="transmembrane region" description="Helical" evidence="2">
    <location>
        <begin position="290"/>
        <end position="308"/>
    </location>
</feature>
<dbReference type="GO" id="GO:0016747">
    <property type="term" value="F:acyltransferase activity, transferring groups other than amino-acyl groups"/>
    <property type="evidence" value="ECO:0007669"/>
    <property type="project" value="InterPro"/>
</dbReference>
<gene>
    <name evidence="3" type="ORF">D8771_29415</name>
</gene>
<keyword evidence="2" id="KW-0812">Transmembrane</keyword>
<feature type="compositionally biased region" description="Basic and acidic residues" evidence="1">
    <location>
        <begin position="25"/>
        <end position="37"/>
    </location>
</feature>
<feature type="transmembrane region" description="Helical" evidence="2">
    <location>
        <begin position="259"/>
        <end position="283"/>
    </location>
</feature>
<evidence type="ECO:0000256" key="1">
    <source>
        <dbReference type="SAM" id="MobiDB-lite"/>
    </source>
</evidence>
<organism evidence="3 4">
    <name type="scientific">Streptomyces albus</name>
    <dbReference type="NCBI Taxonomy" id="1888"/>
    <lineage>
        <taxon>Bacteria</taxon>
        <taxon>Bacillati</taxon>
        <taxon>Actinomycetota</taxon>
        <taxon>Actinomycetes</taxon>
        <taxon>Kitasatosporales</taxon>
        <taxon>Streptomycetaceae</taxon>
        <taxon>Streptomyces</taxon>
    </lineage>
</organism>
<reference evidence="3 4" key="1">
    <citation type="submission" date="2018-10" db="EMBL/GenBank/DDBJ databases">
        <title>Isolation of pseudouridimycin from Streptomyces albus DSM 40763.</title>
        <authorList>
            <person name="Rosenqvist P."/>
            <person name="Metsae-Ketelae M."/>
            <person name="Virta P."/>
        </authorList>
    </citation>
    <scope>NUCLEOTIDE SEQUENCE [LARGE SCALE GENOMIC DNA]</scope>
    <source>
        <strain evidence="3 4">DSM 40763</strain>
    </source>
</reference>
<feature type="transmembrane region" description="Helical" evidence="2">
    <location>
        <begin position="140"/>
        <end position="158"/>
    </location>
</feature>
<evidence type="ECO:0000313" key="4">
    <source>
        <dbReference type="Proteomes" id="UP000298111"/>
    </source>
</evidence>
<dbReference type="Pfam" id="PF01757">
    <property type="entry name" value="Acyl_transf_3"/>
    <property type="match status" value="1"/>
</dbReference>
<dbReference type="GeneID" id="75181398"/>
<dbReference type="Proteomes" id="UP000298111">
    <property type="component" value="Unassembled WGS sequence"/>
</dbReference>
<feature type="region of interest" description="Disordered" evidence="1">
    <location>
        <begin position="1"/>
        <end position="37"/>
    </location>
</feature>
<evidence type="ECO:0000313" key="3">
    <source>
        <dbReference type="EMBL" id="TGG76701.1"/>
    </source>
</evidence>
<dbReference type="EMBL" id="RCIY01000103">
    <property type="protein sequence ID" value="TGG76701.1"/>
    <property type="molecule type" value="Genomic_DNA"/>
</dbReference>
<feature type="transmembrane region" description="Helical" evidence="2">
    <location>
        <begin position="73"/>
        <end position="94"/>
    </location>
</feature>